<protein>
    <submittedName>
        <fullName evidence="1">Uncharacterized protein</fullName>
    </submittedName>
</protein>
<reference evidence="1" key="3">
    <citation type="submission" date="2025-08" db="UniProtKB">
        <authorList>
            <consortium name="Ensembl"/>
        </authorList>
    </citation>
    <scope>IDENTIFICATION</scope>
</reference>
<dbReference type="EMBL" id="EAAA01002843">
    <property type="status" value="NOT_ANNOTATED_CDS"/>
    <property type="molecule type" value="Genomic_DNA"/>
</dbReference>
<name>H2XWV0_CIOIN</name>
<dbReference type="InParanoid" id="H2XWV0"/>
<accession>H2XWV0</accession>
<dbReference type="AlphaFoldDB" id="H2XWV0"/>
<proteinExistence type="predicted"/>
<evidence type="ECO:0000313" key="1">
    <source>
        <dbReference type="Ensembl" id="ENSCINP00000034134.1"/>
    </source>
</evidence>
<dbReference type="HOGENOM" id="CLU_3417196_0_0_1"/>
<reference evidence="1" key="4">
    <citation type="submission" date="2025-09" db="UniProtKB">
        <authorList>
            <consortium name="Ensembl"/>
        </authorList>
    </citation>
    <scope>IDENTIFICATION</scope>
</reference>
<keyword evidence="2" id="KW-1185">Reference proteome</keyword>
<dbReference type="Proteomes" id="UP000008144">
    <property type="component" value="Chromosome 9"/>
</dbReference>
<reference evidence="2" key="1">
    <citation type="journal article" date="2002" name="Science">
        <title>The draft genome of Ciona intestinalis: insights into chordate and vertebrate origins.</title>
        <authorList>
            <person name="Dehal P."/>
            <person name="Satou Y."/>
            <person name="Campbell R.K."/>
            <person name="Chapman J."/>
            <person name="Degnan B."/>
            <person name="De Tomaso A."/>
            <person name="Davidson B."/>
            <person name="Di Gregorio A."/>
            <person name="Gelpke M."/>
            <person name="Goodstein D.M."/>
            <person name="Harafuji N."/>
            <person name="Hastings K.E."/>
            <person name="Ho I."/>
            <person name="Hotta K."/>
            <person name="Huang W."/>
            <person name="Kawashima T."/>
            <person name="Lemaire P."/>
            <person name="Martinez D."/>
            <person name="Meinertzhagen I.A."/>
            <person name="Necula S."/>
            <person name="Nonaka M."/>
            <person name="Putnam N."/>
            <person name="Rash S."/>
            <person name="Saiga H."/>
            <person name="Satake M."/>
            <person name="Terry A."/>
            <person name="Yamada L."/>
            <person name="Wang H.G."/>
            <person name="Awazu S."/>
            <person name="Azumi K."/>
            <person name="Boore J."/>
            <person name="Branno M."/>
            <person name="Chin-Bow S."/>
            <person name="DeSantis R."/>
            <person name="Doyle S."/>
            <person name="Francino P."/>
            <person name="Keys D.N."/>
            <person name="Haga S."/>
            <person name="Hayashi H."/>
            <person name="Hino K."/>
            <person name="Imai K.S."/>
            <person name="Inaba K."/>
            <person name="Kano S."/>
            <person name="Kobayashi K."/>
            <person name="Kobayashi M."/>
            <person name="Lee B.I."/>
            <person name="Makabe K.W."/>
            <person name="Manohar C."/>
            <person name="Matassi G."/>
            <person name="Medina M."/>
            <person name="Mochizuki Y."/>
            <person name="Mount S."/>
            <person name="Morishita T."/>
            <person name="Miura S."/>
            <person name="Nakayama A."/>
            <person name="Nishizaka S."/>
            <person name="Nomoto H."/>
            <person name="Ohta F."/>
            <person name="Oishi K."/>
            <person name="Rigoutsos I."/>
            <person name="Sano M."/>
            <person name="Sasaki A."/>
            <person name="Sasakura Y."/>
            <person name="Shoguchi E."/>
            <person name="Shin-i T."/>
            <person name="Spagnuolo A."/>
            <person name="Stainier D."/>
            <person name="Suzuki M.M."/>
            <person name="Tassy O."/>
            <person name="Takatori N."/>
            <person name="Tokuoka M."/>
            <person name="Yagi K."/>
            <person name="Yoshizaki F."/>
            <person name="Wada S."/>
            <person name="Zhang C."/>
            <person name="Hyatt P.D."/>
            <person name="Larimer F."/>
            <person name="Detter C."/>
            <person name="Doggett N."/>
            <person name="Glavina T."/>
            <person name="Hawkins T."/>
            <person name="Richardson P."/>
            <person name="Lucas S."/>
            <person name="Kohara Y."/>
            <person name="Levine M."/>
            <person name="Satoh N."/>
            <person name="Rokhsar D.S."/>
        </authorList>
    </citation>
    <scope>NUCLEOTIDE SEQUENCE [LARGE SCALE GENOMIC DNA]</scope>
</reference>
<evidence type="ECO:0000313" key="2">
    <source>
        <dbReference type="Proteomes" id="UP000008144"/>
    </source>
</evidence>
<dbReference type="Ensembl" id="ENSCINT00000035585.1">
    <property type="protein sequence ID" value="ENSCINP00000034134.1"/>
    <property type="gene ID" value="ENSCING00000019412.1"/>
</dbReference>
<organism evidence="1 2">
    <name type="scientific">Ciona intestinalis</name>
    <name type="common">Transparent sea squirt</name>
    <name type="synonym">Ascidia intestinalis</name>
    <dbReference type="NCBI Taxonomy" id="7719"/>
    <lineage>
        <taxon>Eukaryota</taxon>
        <taxon>Metazoa</taxon>
        <taxon>Chordata</taxon>
        <taxon>Tunicata</taxon>
        <taxon>Ascidiacea</taxon>
        <taxon>Phlebobranchia</taxon>
        <taxon>Cionidae</taxon>
        <taxon>Ciona</taxon>
    </lineage>
</organism>
<reference evidence="1" key="2">
    <citation type="journal article" date="2008" name="Genome Biol.">
        <title>Improved genome assembly and evidence-based global gene model set for the chordate Ciona intestinalis: new insight into intron and operon populations.</title>
        <authorList>
            <person name="Satou Y."/>
            <person name="Mineta K."/>
            <person name="Ogasawara M."/>
            <person name="Sasakura Y."/>
            <person name="Shoguchi E."/>
            <person name="Ueno K."/>
            <person name="Yamada L."/>
            <person name="Matsumoto J."/>
            <person name="Wasserscheid J."/>
            <person name="Dewar K."/>
            <person name="Wiley G.B."/>
            <person name="Macmil S.L."/>
            <person name="Roe B.A."/>
            <person name="Zeller R.W."/>
            <person name="Hastings K.E."/>
            <person name="Lemaire P."/>
            <person name="Lindquist E."/>
            <person name="Endo T."/>
            <person name="Hotta K."/>
            <person name="Inaba K."/>
        </authorList>
    </citation>
    <scope>NUCLEOTIDE SEQUENCE [LARGE SCALE GENOMIC DNA]</scope>
    <source>
        <strain evidence="1">wild type</strain>
    </source>
</reference>
<sequence>MNMEMQCVEQNLSSIPFKTAFYKFIS</sequence>